<gene>
    <name evidence="19 21" type="primary">murB</name>
    <name evidence="21" type="ORF">PQU95_15135</name>
</gene>
<evidence type="ECO:0000256" key="18">
    <source>
        <dbReference type="ARBA" id="ARBA00048914"/>
    </source>
</evidence>
<dbReference type="InterPro" id="IPR016166">
    <property type="entry name" value="FAD-bd_PCMH"/>
</dbReference>
<keyword evidence="14 19" id="KW-0560">Oxidoreductase</keyword>
<evidence type="ECO:0000313" key="22">
    <source>
        <dbReference type="Proteomes" id="UP001219956"/>
    </source>
</evidence>
<dbReference type="SUPFAM" id="SSF56194">
    <property type="entry name" value="Uridine diphospho-N-Acetylenolpyruvylglucosamine reductase, MurB, C-terminal domain"/>
    <property type="match status" value="1"/>
</dbReference>
<protein>
    <recommendedName>
        <fullName evidence="6 19">UDP-N-acetylenolpyruvoylglucosamine reductase</fullName>
        <ecNumber evidence="5 19">1.3.1.98</ecNumber>
    </recommendedName>
    <alternativeName>
        <fullName evidence="17 19">UDP-N-acetylmuramate dehydrogenase</fullName>
    </alternativeName>
</protein>
<evidence type="ECO:0000313" key="21">
    <source>
        <dbReference type="EMBL" id="MDC7718542.1"/>
    </source>
</evidence>
<keyword evidence="13 19" id="KW-0573">Peptidoglycan synthesis</keyword>
<dbReference type="InterPro" id="IPR036635">
    <property type="entry name" value="MurB_C_sf"/>
</dbReference>
<evidence type="ECO:0000256" key="15">
    <source>
        <dbReference type="ARBA" id="ARBA00023306"/>
    </source>
</evidence>
<evidence type="ECO:0000256" key="6">
    <source>
        <dbReference type="ARBA" id="ARBA00015188"/>
    </source>
</evidence>
<comment type="pathway">
    <text evidence="4 19">Cell wall biogenesis; peptidoglycan biosynthesis.</text>
</comment>
<comment type="similarity">
    <text evidence="19">Belongs to the MurB family.</text>
</comment>
<dbReference type="HAMAP" id="MF_00037">
    <property type="entry name" value="MurB"/>
    <property type="match status" value="1"/>
</dbReference>
<name>A0ABT5J132_9NEIS</name>
<dbReference type="PANTHER" id="PTHR21071:SF4">
    <property type="entry name" value="UDP-N-ACETYLENOLPYRUVOYLGLUCOSAMINE REDUCTASE"/>
    <property type="match status" value="1"/>
</dbReference>
<keyword evidence="7 19" id="KW-0963">Cytoplasm</keyword>
<accession>A0ABT5J132</accession>
<proteinExistence type="inferred from homology"/>
<evidence type="ECO:0000256" key="8">
    <source>
        <dbReference type="ARBA" id="ARBA00022618"/>
    </source>
</evidence>
<evidence type="ECO:0000256" key="4">
    <source>
        <dbReference type="ARBA" id="ARBA00004752"/>
    </source>
</evidence>
<keyword evidence="16 19" id="KW-0961">Cell wall biogenesis/degradation</keyword>
<feature type="domain" description="FAD-binding PCMH-type" evidence="20">
    <location>
        <begin position="17"/>
        <end position="191"/>
    </location>
</feature>
<evidence type="ECO:0000256" key="1">
    <source>
        <dbReference type="ARBA" id="ARBA00001974"/>
    </source>
</evidence>
<sequence>MTPVIYREQPIRAFNTFGMNVKAAFFSQLTDLAQLPILLAQPVVQQGPLLWLGGGSNMLFTQDFEGVIIQNCLKGVQLISEDAQHVLIQAAGGEVWHDFVQYTLQQGWSGLENLSLIPGTVGASPIQNIGAYGVEVKDLIHEVVCADLATGGSEVVLGNADCHFAYRDSIFKQALAGRYLVTAVRFRLNKTFQPRIGYGDIGKALAAMGCADEPTALQVSQAVISIRQSKLPDPAVLGNAGSFFKNPLVPREQAEALLAQHPTLPHYPQADGSVKLAAGWLIEQAGLKGYRDGDAAVHDKQALVLVNHGQASGAQMWALASKVRQTVYQQYGVVLDPEPIVL</sequence>
<dbReference type="Gene3D" id="3.30.43.10">
    <property type="entry name" value="Uridine Diphospho-n-acetylenolpyruvylglucosamine Reductase, domain 2"/>
    <property type="match status" value="1"/>
</dbReference>
<evidence type="ECO:0000256" key="16">
    <source>
        <dbReference type="ARBA" id="ARBA00023316"/>
    </source>
</evidence>
<evidence type="ECO:0000256" key="9">
    <source>
        <dbReference type="ARBA" id="ARBA00022630"/>
    </source>
</evidence>
<dbReference type="InterPro" id="IPR036318">
    <property type="entry name" value="FAD-bd_PCMH-like_sf"/>
</dbReference>
<dbReference type="NCBIfam" id="TIGR00179">
    <property type="entry name" value="murB"/>
    <property type="match status" value="1"/>
</dbReference>
<reference evidence="21 22" key="1">
    <citation type="submission" date="2023-01" db="EMBL/GenBank/DDBJ databases">
        <title>Novel species of the genus Vogesella isolated from rivers.</title>
        <authorList>
            <person name="Lu H."/>
        </authorList>
    </citation>
    <scope>NUCLEOTIDE SEQUENCE [LARGE SCALE GENOMIC DNA]</scope>
    <source>
        <strain evidence="21 22">DC21W</strain>
    </source>
</reference>
<keyword evidence="8 19" id="KW-0132">Cell division</keyword>
<dbReference type="NCBIfam" id="NF000755">
    <property type="entry name" value="PRK00046.1"/>
    <property type="match status" value="1"/>
</dbReference>
<dbReference type="SUPFAM" id="SSF56176">
    <property type="entry name" value="FAD-binding/transporter-associated domain-like"/>
    <property type="match status" value="1"/>
</dbReference>
<evidence type="ECO:0000256" key="12">
    <source>
        <dbReference type="ARBA" id="ARBA00022960"/>
    </source>
</evidence>
<evidence type="ECO:0000256" key="2">
    <source>
        <dbReference type="ARBA" id="ARBA00003921"/>
    </source>
</evidence>
<evidence type="ECO:0000256" key="11">
    <source>
        <dbReference type="ARBA" id="ARBA00022857"/>
    </source>
</evidence>
<dbReference type="Pfam" id="PF01565">
    <property type="entry name" value="FAD_binding_4"/>
    <property type="match status" value="1"/>
</dbReference>
<evidence type="ECO:0000259" key="20">
    <source>
        <dbReference type="PROSITE" id="PS51387"/>
    </source>
</evidence>
<dbReference type="RefSeq" id="WP_272752783.1">
    <property type="nucleotide sequence ID" value="NZ_JAQQLF010000021.1"/>
</dbReference>
<evidence type="ECO:0000256" key="7">
    <source>
        <dbReference type="ARBA" id="ARBA00022490"/>
    </source>
</evidence>
<dbReference type="PANTHER" id="PTHR21071">
    <property type="entry name" value="UDP-N-ACETYLENOLPYRUVOYLGLUCOSAMINE REDUCTASE"/>
    <property type="match status" value="1"/>
</dbReference>
<dbReference type="InterPro" id="IPR006094">
    <property type="entry name" value="Oxid_FAD_bind_N"/>
</dbReference>
<dbReference type="EC" id="1.3.1.98" evidence="5 19"/>
<dbReference type="InterPro" id="IPR016167">
    <property type="entry name" value="FAD-bd_PCMH_sub1"/>
</dbReference>
<keyword evidence="12 19" id="KW-0133">Cell shape</keyword>
<dbReference type="NCBIfam" id="NF010478">
    <property type="entry name" value="PRK13903.1"/>
    <property type="match status" value="1"/>
</dbReference>
<evidence type="ECO:0000256" key="17">
    <source>
        <dbReference type="ARBA" id="ARBA00031026"/>
    </source>
</evidence>
<organism evidence="21 22">
    <name type="scientific">Vogesella aquatica</name>
    <dbReference type="NCBI Taxonomy" id="2984206"/>
    <lineage>
        <taxon>Bacteria</taxon>
        <taxon>Pseudomonadati</taxon>
        <taxon>Pseudomonadota</taxon>
        <taxon>Betaproteobacteria</taxon>
        <taxon>Neisseriales</taxon>
        <taxon>Chromobacteriaceae</taxon>
        <taxon>Vogesella</taxon>
    </lineage>
</organism>
<feature type="active site" description="Proton donor" evidence="19">
    <location>
        <position position="242"/>
    </location>
</feature>
<comment type="subcellular location">
    <subcellularLocation>
        <location evidence="3 19">Cytoplasm</location>
    </subcellularLocation>
</comment>
<comment type="function">
    <text evidence="2 19">Cell wall formation.</text>
</comment>
<dbReference type="InterPro" id="IPR011601">
    <property type="entry name" value="MurB_C"/>
</dbReference>
<comment type="caution">
    <text evidence="21">The sequence shown here is derived from an EMBL/GenBank/DDBJ whole genome shotgun (WGS) entry which is preliminary data.</text>
</comment>
<evidence type="ECO:0000256" key="10">
    <source>
        <dbReference type="ARBA" id="ARBA00022827"/>
    </source>
</evidence>
<keyword evidence="15 19" id="KW-0131">Cell cycle</keyword>
<keyword evidence="11 19" id="KW-0521">NADP</keyword>
<keyword evidence="10 19" id="KW-0274">FAD</keyword>
<comment type="cofactor">
    <cofactor evidence="1 19">
        <name>FAD</name>
        <dbReference type="ChEBI" id="CHEBI:57692"/>
    </cofactor>
</comment>
<dbReference type="InterPro" id="IPR003170">
    <property type="entry name" value="MurB"/>
</dbReference>
<dbReference type="Gene3D" id="3.30.465.10">
    <property type="match status" value="1"/>
</dbReference>
<dbReference type="Proteomes" id="UP001219956">
    <property type="component" value="Unassembled WGS sequence"/>
</dbReference>
<keyword evidence="9 19" id="KW-0285">Flavoprotein</keyword>
<dbReference type="PROSITE" id="PS51387">
    <property type="entry name" value="FAD_PCMH"/>
    <property type="match status" value="1"/>
</dbReference>
<dbReference type="GO" id="GO:0008762">
    <property type="term" value="F:UDP-N-acetylmuramate dehydrogenase activity"/>
    <property type="evidence" value="ECO:0007669"/>
    <property type="project" value="UniProtKB-EC"/>
</dbReference>
<evidence type="ECO:0000256" key="14">
    <source>
        <dbReference type="ARBA" id="ARBA00023002"/>
    </source>
</evidence>
<evidence type="ECO:0000256" key="3">
    <source>
        <dbReference type="ARBA" id="ARBA00004496"/>
    </source>
</evidence>
<feature type="active site" evidence="19">
    <location>
        <position position="338"/>
    </location>
</feature>
<dbReference type="Pfam" id="PF02873">
    <property type="entry name" value="MurB_C"/>
    <property type="match status" value="1"/>
</dbReference>
<dbReference type="Gene3D" id="3.90.78.10">
    <property type="entry name" value="UDP-N-acetylenolpyruvoylglucosamine reductase, C-terminal domain"/>
    <property type="match status" value="1"/>
</dbReference>
<keyword evidence="22" id="KW-1185">Reference proteome</keyword>
<dbReference type="InterPro" id="IPR016169">
    <property type="entry name" value="FAD-bd_PCMH_sub2"/>
</dbReference>
<evidence type="ECO:0000256" key="5">
    <source>
        <dbReference type="ARBA" id="ARBA00012518"/>
    </source>
</evidence>
<comment type="catalytic activity">
    <reaction evidence="18 19">
        <text>UDP-N-acetyl-alpha-D-muramate + NADP(+) = UDP-N-acetyl-3-O-(1-carboxyvinyl)-alpha-D-glucosamine + NADPH + H(+)</text>
        <dbReference type="Rhea" id="RHEA:12248"/>
        <dbReference type="ChEBI" id="CHEBI:15378"/>
        <dbReference type="ChEBI" id="CHEBI:57783"/>
        <dbReference type="ChEBI" id="CHEBI:58349"/>
        <dbReference type="ChEBI" id="CHEBI:68483"/>
        <dbReference type="ChEBI" id="CHEBI:70757"/>
        <dbReference type="EC" id="1.3.1.98"/>
    </reaction>
</comment>
<dbReference type="EMBL" id="JAQQLF010000021">
    <property type="protein sequence ID" value="MDC7718542.1"/>
    <property type="molecule type" value="Genomic_DNA"/>
</dbReference>
<feature type="active site" evidence="19">
    <location>
        <position position="167"/>
    </location>
</feature>
<evidence type="ECO:0000256" key="19">
    <source>
        <dbReference type="HAMAP-Rule" id="MF_00037"/>
    </source>
</evidence>
<evidence type="ECO:0000256" key="13">
    <source>
        <dbReference type="ARBA" id="ARBA00022984"/>
    </source>
</evidence>